<dbReference type="Proteomes" id="UP000284403">
    <property type="component" value="Unassembled WGS sequence"/>
</dbReference>
<evidence type="ECO:0000259" key="2">
    <source>
        <dbReference type="PROSITE" id="PS50030"/>
    </source>
</evidence>
<dbReference type="GO" id="GO:0031593">
    <property type="term" value="F:polyubiquitin modification-dependent protein binding"/>
    <property type="evidence" value="ECO:0007669"/>
    <property type="project" value="TreeGrafter"/>
</dbReference>
<dbReference type="InterPro" id="IPR009060">
    <property type="entry name" value="UBA-like_sf"/>
</dbReference>
<dbReference type="Gene3D" id="1.10.8.10">
    <property type="entry name" value="DNA helicase RuvA subunit, C-terminal domain"/>
    <property type="match status" value="1"/>
</dbReference>
<evidence type="ECO:0000313" key="5">
    <source>
        <dbReference type="Proteomes" id="UP000284403"/>
    </source>
</evidence>
<dbReference type="Pfam" id="PF00240">
    <property type="entry name" value="ubiquitin"/>
    <property type="match status" value="1"/>
</dbReference>
<dbReference type="GeneID" id="40323885"/>
<dbReference type="SUPFAM" id="SSF46934">
    <property type="entry name" value="UBA-like"/>
    <property type="match status" value="1"/>
</dbReference>
<reference evidence="4 5" key="1">
    <citation type="journal article" date="2018" name="BMC Genomics">
        <title>Genomic comparison of Trypanosoma conorhini and Trypanosoma rangeli to Trypanosoma cruzi strains of high and low virulence.</title>
        <authorList>
            <person name="Bradwell K.R."/>
            <person name="Koparde V.N."/>
            <person name="Matveyev A.V."/>
            <person name="Serrano M.G."/>
            <person name="Alves J.M."/>
            <person name="Parikh H."/>
            <person name="Huang B."/>
            <person name="Lee V."/>
            <person name="Espinosa-Alvarez O."/>
            <person name="Ortiz P.A."/>
            <person name="Costa-Martins A.G."/>
            <person name="Teixeira M.M."/>
            <person name="Buck G.A."/>
        </authorList>
    </citation>
    <scope>NUCLEOTIDE SEQUENCE [LARGE SCALE GENOMIC DNA]</scope>
    <source>
        <strain evidence="4 5">025E</strain>
    </source>
</reference>
<dbReference type="PANTHER" id="PTHR10677">
    <property type="entry name" value="UBIQUILIN"/>
    <property type="match status" value="1"/>
</dbReference>
<name>A0A3R7M2I6_9TRYP</name>
<dbReference type="GO" id="GO:0006511">
    <property type="term" value="P:ubiquitin-dependent protein catabolic process"/>
    <property type="evidence" value="ECO:0007669"/>
    <property type="project" value="TreeGrafter"/>
</dbReference>
<feature type="region of interest" description="Disordered" evidence="1">
    <location>
        <begin position="74"/>
        <end position="95"/>
    </location>
</feature>
<feature type="domain" description="Ubiquitin-like" evidence="3">
    <location>
        <begin position="1"/>
        <end position="77"/>
    </location>
</feature>
<feature type="region of interest" description="Disordered" evidence="1">
    <location>
        <begin position="221"/>
        <end position="243"/>
    </location>
</feature>
<dbReference type="GO" id="GO:0005829">
    <property type="term" value="C:cytosol"/>
    <property type="evidence" value="ECO:0007669"/>
    <property type="project" value="TreeGrafter"/>
</dbReference>
<protein>
    <submittedName>
        <fullName evidence="4">Ubiquitin-like protein</fullName>
    </submittedName>
</protein>
<dbReference type="PANTHER" id="PTHR10677:SF3">
    <property type="entry name" value="FI07626P-RELATED"/>
    <property type="match status" value="1"/>
</dbReference>
<accession>A0A3R7M2I6</accession>
<feature type="domain" description="UBA" evidence="2">
    <location>
        <begin position="251"/>
        <end position="292"/>
    </location>
</feature>
<feature type="compositionally biased region" description="Low complexity" evidence="1">
    <location>
        <begin position="228"/>
        <end position="239"/>
    </location>
</feature>
<dbReference type="Pfam" id="PF00627">
    <property type="entry name" value="UBA"/>
    <property type="match status" value="1"/>
</dbReference>
<dbReference type="PROSITE" id="PS50030">
    <property type="entry name" value="UBA"/>
    <property type="match status" value="1"/>
</dbReference>
<dbReference type="RefSeq" id="XP_029222853.1">
    <property type="nucleotide sequence ID" value="XM_029377053.1"/>
</dbReference>
<comment type="caution">
    <text evidence="4">The sequence shown here is derived from an EMBL/GenBank/DDBJ whole genome shotgun (WGS) entry which is preliminary data.</text>
</comment>
<sequence>MSVTIKLTNGTQKTVEVPDLNISVSRFKEIASTVTSIPADEQRVVLRGRVLKDEDILSNMGMEHGQAVHIVRGQKSTTSHVAPSSTQQSTSVPDIQSNTVSQVRQEAVNPYAALAANPPATGGFPTNNLGNANAGLPFSPDHLSAMMQNPAFMQYMEGLSRDPQFLQEMQRTQSQSPFGYPEGMQQLLSNPAFMQLALQMMRDPAVMQQMAQSLGAGFPAMNASSFGQQNTQPTNPMQNAGFSQPRRNTRELYQSQLQQLRDMGFPNEQANLAALEQAQGSIEFAIERLLNM</sequence>
<dbReference type="InterPro" id="IPR015496">
    <property type="entry name" value="Ubiquilin"/>
</dbReference>
<dbReference type="AlphaFoldDB" id="A0A3R7M2I6"/>
<dbReference type="SUPFAM" id="SSF54236">
    <property type="entry name" value="Ubiquitin-like"/>
    <property type="match status" value="1"/>
</dbReference>
<dbReference type="PROSITE" id="PS50053">
    <property type="entry name" value="UBIQUITIN_2"/>
    <property type="match status" value="1"/>
</dbReference>
<dbReference type="OrthoDB" id="267397at2759"/>
<evidence type="ECO:0000256" key="1">
    <source>
        <dbReference type="SAM" id="MobiDB-lite"/>
    </source>
</evidence>
<proteinExistence type="predicted"/>
<evidence type="ECO:0000259" key="3">
    <source>
        <dbReference type="PROSITE" id="PS50053"/>
    </source>
</evidence>
<dbReference type="SMART" id="SM00165">
    <property type="entry name" value="UBA"/>
    <property type="match status" value="1"/>
</dbReference>
<evidence type="ECO:0000313" key="4">
    <source>
        <dbReference type="EMBL" id="RNE94945.1"/>
    </source>
</evidence>
<dbReference type="Gene3D" id="3.10.20.90">
    <property type="entry name" value="Phosphatidylinositol 3-kinase Catalytic Subunit, Chain A, domain 1"/>
    <property type="match status" value="1"/>
</dbReference>
<dbReference type="SMART" id="SM00213">
    <property type="entry name" value="UBQ"/>
    <property type="match status" value="1"/>
</dbReference>
<keyword evidence="5" id="KW-1185">Reference proteome</keyword>
<dbReference type="EMBL" id="MKKU01001576">
    <property type="protein sequence ID" value="RNE94945.1"/>
    <property type="molecule type" value="Genomic_DNA"/>
</dbReference>
<dbReference type="InterPro" id="IPR000626">
    <property type="entry name" value="Ubiquitin-like_dom"/>
</dbReference>
<organism evidence="4 5">
    <name type="scientific">Trypanosoma conorhini</name>
    <dbReference type="NCBI Taxonomy" id="83891"/>
    <lineage>
        <taxon>Eukaryota</taxon>
        <taxon>Discoba</taxon>
        <taxon>Euglenozoa</taxon>
        <taxon>Kinetoplastea</taxon>
        <taxon>Metakinetoplastina</taxon>
        <taxon>Trypanosomatida</taxon>
        <taxon>Trypanosomatidae</taxon>
        <taxon>Trypanosoma</taxon>
    </lineage>
</organism>
<dbReference type="InterPro" id="IPR015940">
    <property type="entry name" value="UBA"/>
</dbReference>
<gene>
    <name evidence="4" type="ORF">Tco025E_10274</name>
</gene>
<dbReference type="InterPro" id="IPR029071">
    <property type="entry name" value="Ubiquitin-like_domsf"/>
</dbReference>